<dbReference type="Gene3D" id="1.10.405.20">
    <property type="match status" value="1"/>
</dbReference>
<keyword evidence="3" id="KW-1185">Reference proteome</keyword>
<evidence type="ECO:0000256" key="1">
    <source>
        <dbReference type="SAM" id="SignalP"/>
    </source>
</evidence>
<gene>
    <name evidence="2" type="ORF">P153DRAFT_394789</name>
</gene>
<dbReference type="PRINTS" id="PR00419">
    <property type="entry name" value="ADXRDTASE"/>
</dbReference>
<dbReference type="SUPFAM" id="SSF51905">
    <property type="entry name" value="FAD/NAD(P)-binding domain"/>
    <property type="match status" value="1"/>
</dbReference>
<dbReference type="PANTHER" id="PTHR42923">
    <property type="entry name" value="PROTOPORPHYRINOGEN OXIDASE"/>
    <property type="match status" value="1"/>
</dbReference>
<dbReference type="AlphaFoldDB" id="A0A6A6AKL3"/>
<feature type="signal peptide" evidence="1">
    <location>
        <begin position="1"/>
        <end position="19"/>
    </location>
</feature>
<feature type="chain" id="PRO_5025566296" evidence="1">
    <location>
        <begin position="20"/>
        <end position="471"/>
    </location>
</feature>
<proteinExistence type="predicted"/>
<protein>
    <submittedName>
        <fullName evidence="2">FAD/NAD(P)-binding domain-containing protein</fullName>
    </submittedName>
</protein>
<dbReference type="Gene3D" id="3.50.50.60">
    <property type="entry name" value="FAD/NAD(P)-binding domain"/>
    <property type="match status" value="1"/>
</dbReference>
<dbReference type="EMBL" id="ML977502">
    <property type="protein sequence ID" value="KAF2131454.1"/>
    <property type="molecule type" value="Genomic_DNA"/>
</dbReference>
<dbReference type="OrthoDB" id="5046242at2759"/>
<keyword evidence="1" id="KW-0732">Signal</keyword>
<dbReference type="GeneID" id="54411770"/>
<dbReference type="PANTHER" id="PTHR42923:SF3">
    <property type="entry name" value="PROTOPORPHYRINOGEN OXIDASE"/>
    <property type="match status" value="1"/>
</dbReference>
<dbReference type="RefSeq" id="XP_033525841.1">
    <property type="nucleotide sequence ID" value="XM_033671338.1"/>
</dbReference>
<accession>A0A6A6AKL3</accession>
<name>A0A6A6AKL3_9PLEO</name>
<reference evidence="2" key="1">
    <citation type="journal article" date="2020" name="Stud. Mycol.">
        <title>101 Dothideomycetes genomes: a test case for predicting lifestyles and emergence of pathogens.</title>
        <authorList>
            <person name="Haridas S."/>
            <person name="Albert R."/>
            <person name="Binder M."/>
            <person name="Bloem J."/>
            <person name="Labutti K."/>
            <person name="Salamov A."/>
            <person name="Andreopoulos B."/>
            <person name="Baker S."/>
            <person name="Barry K."/>
            <person name="Bills G."/>
            <person name="Bluhm B."/>
            <person name="Cannon C."/>
            <person name="Castanera R."/>
            <person name="Culley D."/>
            <person name="Daum C."/>
            <person name="Ezra D."/>
            <person name="Gonzalez J."/>
            <person name="Henrissat B."/>
            <person name="Kuo A."/>
            <person name="Liang C."/>
            <person name="Lipzen A."/>
            <person name="Lutzoni F."/>
            <person name="Magnuson J."/>
            <person name="Mondo S."/>
            <person name="Nolan M."/>
            <person name="Ohm R."/>
            <person name="Pangilinan J."/>
            <person name="Park H.-J."/>
            <person name="Ramirez L."/>
            <person name="Alfaro M."/>
            <person name="Sun H."/>
            <person name="Tritt A."/>
            <person name="Yoshinaga Y."/>
            <person name="Zwiers L.-H."/>
            <person name="Turgeon B."/>
            <person name="Goodwin S."/>
            <person name="Spatafora J."/>
            <person name="Crous P."/>
            <person name="Grigoriev I."/>
        </authorList>
    </citation>
    <scope>NUCLEOTIDE SEQUENCE</scope>
    <source>
        <strain evidence="2">CBS 119687</strain>
    </source>
</reference>
<evidence type="ECO:0000313" key="2">
    <source>
        <dbReference type="EMBL" id="KAF2131454.1"/>
    </source>
</evidence>
<dbReference type="InterPro" id="IPR036188">
    <property type="entry name" value="FAD/NAD-bd_sf"/>
</dbReference>
<dbReference type="Proteomes" id="UP000799771">
    <property type="component" value="Unassembled WGS sequence"/>
</dbReference>
<evidence type="ECO:0000313" key="3">
    <source>
        <dbReference type="Proteomes" id="UP000799771"/>
    </source>
</evidence>
<dbReference type="GO" id="GO:0016491">
    <property type="term" value="F:oxidoreductase activity"/>
    <property type="evidence" value="ECO:0007669"/>
    <property type="project" value="TreeGrafter"/>
</dbReference>
<organism evidence="2 3">
    <name type="scientific">Dothidotthia symphoricarpi CBS 119687</name>
    <dbReference type="NCBI Taxonomy" id="1392245"/>
    <lineage>
        <taxon>Eukaryota</taxon>
        <taxon>Fungi</taxon>
        <taxon>Dikarya</taxon>
        <taxon>Ascomycota</taxon>
        <taxon>Pezizomycotina</taxon>
        <taxon>Dothideomycetes</taxon>
        <taxon>Pleosporomycetidae</taxon>
        <taxon>Pleosporales</taxon>
        <taxon>Dothidotthiaceae</taxon>
        <taxon>Dothidotthia</taxon>
    </lineage>
</organism>
<dbReference type="Pfam" id="PF13450">
    <property type="entry name" value="NAD_binding_8"/>
    <property type="match status" value="1"/>
</dbReference>
<dbReference type="Gene3D" id="3.30.70.1990">
    <property type="match status" value="1"/>
</dbReference>
<sequence>MQSFILSTLLALHSLTASAAPHGCPTEKPPVCIIGAGPAGLSAAGRLEDKDIKAVIFDEQAEVGGKCQAWYDNEGIFHPLGAAFFSNESYPETLKFLNETNVTSEPFFLSGARESYRYDYVSGAIDITPPTPLTFASALRSEIPRYTTLWNERFAPISAVNYKLGVPDEFTVSGTQWFRQNNFTALPIVLVNPVALYGYGDINIVPALYILQYFTPDILTAFIGAHEVYYMDFHKMFVEWTKSQLCKTEIHSSAQVYGVDRSGKNAIVKYTKPGNKTCEQSCSSVIFAFPPNIDNLKRAGVDLDELEHDLFSYVTTHQYSSAAVEFDLPFGVSYIANSTSRTVPPPNDGQAMAVLRLDERSNISVAWSWGPYEYQSEEDARRILIESMSKINKDPRNATESPEPVTNEDVKAFMKWDYMPHFDSQPLREGAYNILNILQGNKNSYWASGLSGMEIVEWAIRGGQDVVDCYF</sequence>
<dbReference type="InterPro" id="IPR050464">
    <property type="entry name" value="Zeta_carotene_desat/Oxidored"/>
</dbReference>